<comment type="caution">
    <text evidence="2">The sequence shown here is derived from an EMBL/GenBank/DDBJ whole genome shotgun (WGS) entry which is preliminary data.</text>
</comment>
<dbReference type="EMBL" id="MFDE01000005">
    <property type="protein sequence ID" value="OGE39115.1"/>
    <property type="molecule type" value="Genomic_DNA"/>
</dbReference>
<feature type="domain" description="PD-(D/E)XK endonuclease-like" evidence="1">
    <location>
        <begin position="16"/>
        <end position="248"/>
    </location>
</feature>
<evidence type="ECO:0000259" key="1">
    <source>
        <dbReference type="Pfam" id="PF12705"/>
    </source>
</evidence>
<dbReference type="AlphaFoldDB" id="A0A1F5KEB1"/>
<gene>
    <name evidence="2" type="ORF">A3F00_00835</name>
</gene>
<dbReference type="InterPro" id="IPR011604">
    <property type="entry name" value="PDDEXK-like_dom_sf"/>
</dbReference>
<organism evidence="2 3">
    <name type="scientific">Candidatus Daviesbacteria bacterium RIFCSPHIGHO2_12_FULL_37_11</name>
    <dbReference type="NCBI Taxonomy" id="1797777"/>
    <lineage>
        <taxon>Bacteria</taxon>
        <taxon>Candidatus Daviesiibacteriota</taxon>
    </lineage>
</organism>
<protein>
    <recommendedName>
        <fullName evidence="1">PD-(D/E)XK endonuclease-like domain-containing protein</fullName>
    </recommendedName>
</protein>
<dbReference type="InterPro" id="IPR038726">
    <property type="entry name" value="PDDEXK_AddAB-type"/>
</dbReference>
<evidence type="ECO:0000313" key="3">
    <source>
        <dbReference type="Proteomes" id="UP000176527"/>
    </source>
</evidence>
<proteinExistence type="predicted"/>
<dbReference type="Pfam" id="PF12705">
    <property type="entry name" value="PDDEXK_1"/>
    <property type="match status" value="1"/>
</dbReference>
<evidence type="ECO:0000313" key="2">
    <source>
        <dbReference type="EMBL" id="OGE39115.1"/>
    </source>
</evidence>
<sequence>MIQPSQNKFIENPIFISYTSLSDFIKCPRTYYLKNIYRDKNTGFRIQVASPYLSLGGVVHDSIRWFLDMKGQVNKDQFEKKFRNLWLKFRGRKGGFTDDIQEAQFGKRGLSMLDNFYKNANKLGKEVPPLNFPKYILEDNLVLMGNIDFVGEKSDGTLHILDFKTGTREEEDPLQLYIYAILAESNYQKDVTKISYWYLDKDESPKEAVLDLLDEKLKWLTEKAREIKLALEKNEWVCINPGSCRDCETYQAILDGKGEYQFTDFKFKKMIFFFPSA</sequence>
<name>A0A1F5KEB1_9BACT</name>
<dbReference type="Gene3D" id="3.90.320.10">
    <property type="match status" value="1"/>
</dbReference>
<dbReference type="Proteomes" id="UP000176527">
    <property type="component" value="Unassembled WGS sequence"/>
</dbReference>
<reference evidence="2 3" key="1">
    <citation type="journal article" date="2016" name="Nat. Commun.">
        <title>Thousands of microbial genomes shed light on interconnected biogeochemical processes in an aquifer system.</title>
        <authorList>
            <person name="Anantharaman K."/>
            <person name="Brown C.T."/>
            <person name="Hug L.A."/>
            <person name="Sharon I."/>
            <person name="Castelle C.J."/>
            <person name="Probst A.J."/>
            <person name="Thomas B.C."/>
            <person name="Singh A."/>
            <person name="Wilkins M.J."/>
            <person name="Karaoz U."/>
            <person name="Brodie E.L."/>
            <person name="Williams K.H."/>
            <person name="Hubbard S.S."/>
            <person name="Banfield J.F."/>
        </authorList>
    </citation>
    <scope>NUCLEOTIDE SEQUENCE [LARGE SCALE GENOMIC DNA]</scope>
</reference>
<accession>A0A1F5KEB1</accession>